<reference evidence="1 2" key="1">
    <citation type="submission" date="2018-06" db="EMBL/GenBank/DDBJ databases">
        <title>Genomic Encyclopedia of Type Strains, Phase III (KMG-III): the genomes of soil and plant-associated and newly described type strains.</title>
        <authorList>
            <person name="Whitman W."/>
        </authorList>
    </citation>
    <scope>NUCLEOTIDE SEQUENCE [LARGE SCALE GENOMIC DNA]</scope>
    <source>
        <strain evidence="1 2">CGMCC 1.12504</strain>
    </source>
</reference>
<gene>
    <name evidence="1" type="ORF">B0I10_101101</name>
</gene>
<dbReference type="AlphaFoldDB" id="A0A328WX37"/>
<sequence>MSKKETAKYEAKIDQFFDKKIIINVNHLDNGNYELNIINKNKLIVKTTFKKK</sequence>
<dbReference type="Proteomes" id="UP000249518">
    <property type="component" value="Unassembled WGS sequence"/>
</dbReference>
<dbReference type="EMBL" id="QLSV01000001">
    <property type="protein sequence ID" value="RAR50930.1"/>
    <property type="molecule type" value="Genomic_DNA"/>
</dbReference>
<accession>A0A328WX37</accession>
<evidence type="ECO:0000313" key="2">
    <source>
        <dbReference type="Proteomes" id="UP000249518"/>
    </source>
</evidence>
<organism evidence="1 2">
    <name type="scientific">Flavobacterium lacus</name>
    <dbReference type="NCBI Taxonomy" id="1353778"/>
    <lineage>
        <taxon>Bacteria</taxon>
        <taxon>Pseudomonadati</taxon>
        <taxon>Bacteroidota</taxon>
        <taxon>Flavobacteriia</taxon>
        <taxon>Flavobacteriales</taxon>
        <taxon>Flavobacteriaceae</taxon>
        <taxon>Flavobacterium</taxon>
    </lineage>
</organism>
<comment type="caution">
    <text evidence="1">The sequence shown here is derived from an EMBL/GenBank/DDBJ whole genome shotgun (WGS) entry which is preliminary data.</text>
</comment>
<evidence type="ECO:0000313" key="1">
    <source>
        <dbReference type="EMBL" id="RAR50930.1"/>
    </source>
</evidence>
<protein>
    <recommendedName>
        <fullName evidence="3">Secreted protein (Por secretion system target)</fullName>
    </recommendedName>
</protein>
<dbReference type="RefSeq" id="WP_181456862.1">
    <property type="nucleotide sequence ID" value="NZ_QLSV01000001.1"/>
</dbReference>
<keyword evidence="2" id="KW-1185">Reference proteome</keyword>
<evidence type="ECO:0008006" key="3">
    <source>
        <dbReference type="Google" id="ProtNLM"/>
    </source>
</evidence>
<name>A0A328WX37_9FLAO</name>
<proteinExistence type="predicted"/>